<evidence type="ECO:0000256" key="12">
    <source>
        <dbReference type="ARBA" id="ARBA00029986"/>
    </source>
</evidence>
<gene>
    <name evidence="13" type="primary">tig</name>
    <name evidence="18" type="ORF">DS031_02115</name>
</gene>
<comment type="subcellular location">
    <subcellularLocation>
        <location evidence="13">Cytoplasm</location>
    </subcellularLocation>
    <text evidence="13">About half TF is bound to the ribosome near the polypeptide exit tunnel while the other half is free in the cytoplasm.</text>
</comment>
<dbReference type="Pfam" id="PF00254">
    <property type="entry name" value="FKBP_C"/>
    <property type="match status" value="1"/>
</dbReference>
<dbReference type="SUPFAM" id="SSF102735">
    <property type="entry name" value="Trigger factor ribosome-binding domain"/>
    <property type="match status" value="1"/>
</dbReference>
<dbReference type="InterPro" id="IPR005215">
    <property type="entry name" value="Trig_fac"/>
</dbReference>
<dbReference type="Gene3D" id="1.10.3120.10">
    <property type="entry name" value="Trigger factor, C-terminal domain"/>
    <property type="match status" value="1"/>
</dbReference>
<evidence type="ECO:0000256" key="4">
    <source>
        <dbReference type="ARBA" id="ARBA00016902"/>
    </source>
</evidence>
<feature type="coiled-coil region" evidence="16">
    <location>
        <begin position="255"/>
        <end position="289"/>
    </location>
</feature>
<dbReference type="InterPro" id="IPR008880">
    <property type="entry name" value="Trigger_fac_C"/>
</dbReference>
<dbReference type="AlphaFoldDB" id="A0A366Y150"/>
<keyword evidence="10 13" id="KW-0131">Cell cycle</keyword>
<dbReference type="GO" id="GO:0044183">
    <property type="term" value="F:protein folding chaperone"/>
    <property type="evidence" value="ECO:0007669"/>
    <property type="project" value="TreeGrafter"/>
</dbReference>
<dbReference type="Pfam" id="PF05698">
    <property type="entry name" value="Trigger_C"/>
    <property type="match status" value="1"/>
</dbReference>
<keyword evidence="5 13" id="KW-0963">Cytoplasm</keyword>
<comment type="caution">
    <text evidence="18">The sequence shown here is derived from an EMBL/GenBank/DDBJ whole genome shotgun (WGS) entry which is preliminary data.</text>
</comment>
<dbReference type="GO" id="GO:0051083">
    <property type="term" value="P:'de novo' cotranslational protein folding"/>
    <property type="evidence" value="ECO:0007669"/>
    <property type="project" value="TreeGrafter"/>
</dbReference>
<dbReference type="GO" id="GO:0043022">
    <property type="term" value="F:ribosome binding"/>
    <property type="evidence" value="ECO:0007669"/>
    <property type="project" value="TreeGrafter"/>
</dbReference>
<dbReference type="PANTHER" id="PTHR30560">
    <property type="entry name" value="TRIGGER FACTOR CHAPERONE AND PEPTIDYL-PROLYL CIS/TRANS ISOMERASE"/>
    <property type="match status" value="1"/>
</dbReference>
<dbReference type="HAMAP" id="MF_00303">
    <property type="entry name" value="Trigger_factor_Tig"/>
    <property type="match status" value="1"/>
</dbReference>
<dbReference type="NCBIfam" id="TIGR00115">
    <property type="entry name" value="tig"/>
    <property type="match status" value="1"/>
</dbReference>
<comment type="function">
    <text evidence="11 13">Involved in protein export. Acts as a chaperone by maintaining the newly synthesized protein in an open conformation. Functions as a peptidyl-prolyl cis-trans isomerase.</text>
</comment>
<name>A0A366Y150_9BACI</name>
<keyword evidence="8 13" id="KW-0143">Chaperone</keyword>
<proteinExistence type="inferred from homology"/>
<accession>A0A366Y150</accession>
<evidence type="ECO:0000256" key="6">
    <source>
        <dbReference type="ARBA" id="ARBA00022618"/>
    </source>
</evidence>
<dbReference type="RefSeq" id="WP_113804268.1">
    <property type="nucleotide sequence ID" value="NZ_QOCW01000001.1"/>
</dbReference>
<dbReference type="OrthoDB" id="9767721at2"/>
<keyword evidence="16" id="KW-0175">Coiled coil</keyword>
<evidence type="ECO:0000256" key="8">
    <source>
        <dbReference type="ARBA" id="ARBA00023186"/>
    </source>
</evidence>
<dbReference type="FunFam" id="3.30.70.1050:FF:000002">
    <property type="entry name" value="Trigger factor"/>
    <property type="match status" value="1"/>
</dbReference>
<dbReference type="InterPro" id="IPR027304">
    <property type="entry name" value="Trigger_fact/SurA_dom_sf"/>
</dbReference>
<evidence type="ECO:0000256" key="15">
    <source>
        <dbReference type="RuleBase" id="RU003914"/>
    </source>
</evidence>
<comment type="catalytic activity">
    <reaction evidence="1 13 14">
        <text>[protein]-peptidylproline (omega=180) = [protein]-peptidylproline (omega=0)</text>
        <dbReference type="Rhea" id="RHEA:16237"/>
        <dbReference type="Rhea" id="RHEA-COMP:10747"/>
        <dbReference type="Rhea" id="RHEA-COMP:10748"/>
        <dbReference type="ChEBI" id="CHEBI:83833"/>
        <dbReference type="ChEBI" id="CHEBI:83834"/>
        <dbReference type="EC" id="5.2.1.8"/>
    </reaction>
</comment>
<evidence type="ECO:0000256" key="2">
    <source>
        <dbReference type="ARBA" id="ARBA00005464"/>
    </source>
</evidence>
<evidence type="ECO:0000313" key="18">
    <source>
        <dbReference type="EMBL" id="RBW71566.1"/>
    </source>
</evidence>
<dbReference type="SUPFAM" id="SSF54534">
    <property type="entry name" value="FKBP-like"/>
    <property type="match status" value="1"/>
</dbReference>
<evidence type="ECO:0000256" key="7">
    <source>
        <dbReference type="ARBA" id="ARBA00023110"/>
    </source>
</evidence>
<keyword evidence="19" id="KW-1185">Reference proteome</keyword>
<evidence type="ECO:0000256" key="11">
    <source>
        <dbReference type="ARBA" id="ARBA00024849"/>
    </source>
</evidence>
<dbReference type="InterPro" id="IPR037041">
    <property type="entry name" value="Trigger_fac_C_sf"/>
</dbReference>
<keyword evidence="9 13" id="KW-0413">Isomerase</keyword>
<comment type="domain">
    <text evidence="13">Consists of 3 domains; the N-terminus binds the ribosome, the middle domain has PPIase activity, while the C-terminus has intrinsic chaperone activity on its own.</text>
</comment>
<dbReference type="EC" id="5.2.1.8" evidence="3 13"/>
<dbReference type="Proteomes" id="UP000253314">
    <property type="component" value="Unassembled WGS sequence"/>
</dbReference>
<dbReference type="InterPro" id="IPR046357">
    <property type="entry name" value="PPIase_dom_sf"/>
</dbReference>
<feature type="coiled-coil region" evidence="16">
    <location>
        <begin position="369"/>
        <end position="400"/>
    </location>
</feature>
<dbReference type="InterPro" id="IPR036611">
    <property type="entry name" value="Trigger_fac_ribosome-bd_sf"/>
</dbReference>
<dbReference type="PROSITE" id="PS50059">
    <property type="entry name" value="FKBP_PPIASE"/>
    <property type="match status" value="1"/>
</dbReference>
<keyword evidence="7 13" id="KW-0697">Rotamase</keyword>
<dbReference type="EMBL" id="QOCW01000001">
    <property type="protein sequence ID" value="RBW71566.1"/>
    <property type="molecule type" value="Genomic_DNA"/>
</dbReference>
<dbReference type="GO" id="GO:0003755">
    <property type="term" value="F:peptidyl-prolyl cis-trans isomerase activity"/>
    <property type="evidence" value="ECO:0007669"/>
    <property type="project" value="UniProtKB-UniRule"/>
</dbReference>
<reference evidence="18 19" key="1">
    <citation type="submission" date="2018-07" db="EMBL/GenBank/DDBJ databases">
        <title>Lottiidibacillus patelloidae gen. nov., sp. nov., isolated from the intestinal tract of a marine limpet and the reclassification of B. taeanensis BH030017T, B. algicola KMM 3737T and B. hwajinpoensis SW-72T as genus Lottiidibacillus.</title>
        <authorList>
            <person name="Liu R."/>
            <person name="Huang Z."/>
        </authorList>
    </citation>
    <scope>NUCLEOTIDE SEQUENCE [LARGE SCALE GENOMIC DNA]</scope>
    <source>
        <strain evidence="18 19">BH030017</strain>
    </source>
</reference>
<evidence type="ECO:0000256" key="14">
    <source>
        <dbReference type="PROSITE-ProRule" id="PRU00277"/>
    </source>
</evidence>
<dbReference type="PIRSF" id="PIRSF003095">
    <property type="entry name" value="Trigger_factor"/>
    <property type="match status" value="1"/>
</dbReference>
<dbReference type="PANTHER" id="PTHR30560:SF3">
    <property type="entry name" value="TRIGGER FACTOR-LIKE PROTEIN TIG, CHLOROPLASTIC"/>
    <property type="match status" value="1"/>
</dbReference>
<dbReference type="GO" id="GO:0005737">
    <property type="term" value="C:cytoplasm"/>
    <property type="evidence" value="ECO:0007669"/>
    <property type="project" value="UniProtKB-SubCell"/>
</dbReference>
<dbReference type="GO" id="GO:0015031">
    <property type="term" value="P:protein transport"/>
    <property type="evidence" value="ECO:0007669"/>
    <property type="project" value="UniProtKB-UniRule"/>
</dbReference>
<evidence type="ECO:0000256" key="13">
    <source>
        <dbReference type="HAMAP-Rule" id="MF_00303"/>
    </source>
</evidence>
<evidence type="ECO:0000256" key="16">
    <source>
        <dbReference type="SAM" id="Coils"/>
    </source>
</evidence>
<evidence type="ECO:0000256" key="3">
    <source>
        <dbReference type="ARBA" id="ARBA00013194"/>
    </source>
</evidence>
<dbReference type="InterPro" id="IPR001179">
    <property type="entry name" value="PPIase_FKBP_dom"/>
</dbReference>
<dbReference type="Gene3D" id="3.10.50.40">
    <property type="match status" value="1"/>
</dbReference>
<dbReference type="Pfam" id="PF05697">
    <property type="entry name" value="Trigger_N"/>
    <property type="match status" value="1"/>
</dbReference>
<evidence type="ECO:0000256" key="10">
    <source>
        <dbReference type="ARBA" id="ARBA00023306"/>
    </source>
</evidence>
<comment type="similarity">
    <text evidence="2 13 15">Belongs to the FKBP-type PPIase family. Tig subfamily.</text>
</comment>
<evidence type="ECO:0000259" key="17">
    <source>
        <dbReference type="PROSITE" id="PS50059"/>
    </source>
</evidence>
<feature type="domain" description="PPIase FKBP-type" evidence="17">
    <location>
        <begin position="163"/>
        <end position="245"/>
    </location>
</feature>
<evidence type="ECO:0000256" key="9">
    <source>
        <dbReference type="ARBA" id="ARBA00023235"/>
    </source>
</evidence>
<dbReference type="SUPFAM" id="SSF109998">
    <property type="entry name" value="Triger factor/SurA peptide-binding domain-like"/>
    <property type="match status" value="1"/>
</dbReference>
<dbReference type="Gene3D" id="3.30.70.1050">
    <property type="entry name" value="Trigger factor ribosome-binding domain"/>
    <property type="match status" value="1"/>
</dbReference>
<dbReference type="GO" id="GO:0051301">
    <property type="term" value="P:cell division"/>
    <property type="evidence" value="ECO:0007669"/>
    <property type="project" value="UniProtKB-KW"/>
</dbReference>
<keyword evidence="6 13" id="KW-0132">Cell division</keyword>
<dbReference type="GO" id="GO:0043335">
    <property type="term" value="P:protein unfolding"/>
    <property type="evidence" value="ECO:0007669"/>
    <property type="project" value="TreeGrafter"/>
</dbReference>
<evidence type="ECO:0000313" key="19">
    <source>
        <dbReference type="Proteomes" id="UP000253314"/>
    </source>
</evidence>
<sequence>MTAKWEKLEGNQGVLTVEVEANEVNNALDEAFKKVVKKVSVPGFRKGRIPRPIFEKRFGVEALYQDALDILLPKAYSEAVEEANIEPVDRPEVDVEQMEKGQTLIFKATVTVKPEVTLGEYKGLEVEEADTAVTDEDVEAELKSLQEKQAELVVVEAGQVENGDTVVIDFEGFVDGEAFEGGKAENYSLEVGSGSFIPGFEEQLVGLEAGTEKDVEVSFPEEYHAEELAGKPATFKVKVHDIKRKELPELDDEFAKDVNEEVETLDELKAKLREKLEADKKHAAEHQKQDTVVEKATENAEIDLPEVMVTNEQDRMIQEFEQRLQGQGMNLDLYYQFSGQDETALREQMKEDAEKRVRTNLTLEAIAAAENIEAGEEEVEKELEKMAEMYNMEVAQIKQMLQLQGGTDALKQDLKIRKAVEFLVENSKVAAK</sequence>
<protein>
    <recommendedName>
        <fullName evidence="4 13">Trigger factor</fullName>
        <shortName evidence="13">TF</shortName>
        <ecNumber evidence="3 13">5.2.1.8</ecNumber>
    </recommendedName>
    <alternativeName>
        <fullName evidence="12 13">PPIase</fullName>
    </alternativeName>
</protein>
<dbReference type="FunFam" id="3.10.50.40:FF:000001">
    <property type="entry name" value="Trigger factor"/>
    <property type="match status" value="1"/>
</dbReference>
<evidence type="ECO:0000256" key="5">
    <source>
        <dbReference type="ARBA" id="ARBA00022490"/>
    </source>
</evidence>
<evidence type="ECO:0000256" key="1">
    <source>
        <dbReference type="ARBA" id="ARBA00000971"/>
    </source>
</evidence>
<dbReference type="InterPro" id="IPR008881">
    <property type="entry name" value="Trigger_fac_ribosome-bd_bac"/>
</dbReference>
<organism evidence="18 19">
    <name type="scientific">Bacillus taeanensis</name>
    <dbReference type="NCBI Taxonomy" id="273032"/>
    <lineage>
        <taxon>Bacteria</taxon>
        <taxon>Bacillati</taxon>
        <taxon>Bacillota</taxon>
        <taxon>Bacilli</taxon>
        <taxon>Bacillales</taxon>
        <taxon>Bacillaceae</taxon>
        <taxon>Bacillus</taxon>
    </lineage>
</organism>